<comment type="caution">
    <text evidence="2">The sequence shown here is derived from an EMBL/GenBank/DDBJ whole genome shotgun (WGS) entry which is preliminary data.</text>
</comment>
<evidence type="ECO:0000256" key="1">
    <source>
        <dbReference type="SAM" id="Coils"/>
    </source>
</evidence>
<sequence length="327" mass="38531">MTDRNNIEDIFEIIEEDFNWLNEDINDHIKILKDEAKELIEEDLVEELEGCLEELKDLKKILEKIDDVRNEYISITKGEEQDQLGNDTEYDYLDDWTGTDPIQVELFGIKYDVKYWRDILLILMEELNKRDKGIVADVLRDDKFKGKKRIPLTYEHNKIDKEHYKKTSYGLYVLVNDNANTIYNRCIRILKIAGYKEQNLKIKLNDSAKNNEETNIENSSTDNESIKLAKKYASISIDKPLFKTIINSIVNRKNEYGTDYIEPRKIAERYESLILKDTKYTTAYHVVINIVKYLVDSHFLDNYGESKKGKYIVIDDNSLKIWLANNI</sequence>
<feature type="coiled-coil region" evidence="1">
    <location>
        <begin position="22"/>
        <end position="68"/>
    </location>
</feature>
<protein>
    <submittedName>
        <fullName evidence="2">Uncharacterized protein</fullName>
    </submittedName>
</protein>
<proteinExistence type="predicted"/>
<dbReference type="Proteomes" id="UP000601171">
    <property type="component" value="Unassembled WGS sequence"/>
</dbReference>
<dbReference type="RefSeq" id="WP_262429038.1">
    <property type="nucleotide sequence ID" value="NZ_JACRTG010000014.1"/>
</dbReference>
<accession>A0A926EPZ5</accession>
<keyword evidence="1" id="KW-0175">Coiled coil</keyword>
<organism evidence="2 3">
    <name type="scientific">Paratissierella segnis</name>
    <dbReference type="NCBI Taxonomy" id="2763679"/>
    <lineage>
        <taxon>Bacteria</taxon>
        <taxon>Bacillati</taxon>
        <taxon>Bacillota</taxon>
        <taxon>Tissierellia</taxon>
        <taxon>Tissierellales</taxon>
        <taxon>Tissierellaceae</taxon>
        <taxon>Paratissierella</taxon>
    </lineage>
</organism>
<evidence type="ECO:0000313" key="2">
    <source>
        <dbReference type="EMBL" id="MBC8587583.1"/>
    </source>
</evidence>
<gene>
    <name evidence="2" type="ORF">H8707_04920</name>
</gene>
<evidence type="ECO:0000313" key="3">
    <source>
        <dbReference type="Proteomes" id="UP000601171"/>
    </source>
</evidence>
<reference evidence="2" key="1">
    <citation type="submission" date="2020-08" db="EMBL/GenBank/DDBJ databases">
        <title>Genome public.</title>
        <authorList>
            <person name="Liu C."/>
            <person name="Sun Q."/>
        </authorList>
    </citation>
    <scope>NUCLEOTIDE SEQUENCE</scope>
    <source>
        <strain evidence="2">BX21</strain>
    </source>
</reference>
<dbReference type="AlphaFoldDB" id="A0A926EPZ5"/>
<dbReference type="EMBL" id="JACRTG010000014">
    <property type="protein sequence ID" value="MBC8587583.1"/>
    <property type="molecule type" value="Genomic_DNA"/>
</dbReference>
<name>A0A926EPZ5_9FIRM</name>
<keyword evidence="3" id="KW-1185">Reference proteome</keyword>